<sequence length="330" mass="37108">MESKLKVPYGLDTSGQLVSADLAEKDKTYFCPNCNSQLVRRAGEVKVKHFAHPSTANCSQESILHITAKNLIESVIRSNSLSQIEITLHSDCYQCGVEFNTTLPFGTFTSAAQEVTVASYVCDVVGYRIGGNSLGIEIFHTHEVDGEKAANLPIPWIELKAEDVINDPHHWKPTQRKLKPSFCSKCRSNIKLVQSVANRWNIDSTLYTPIKNAFLANYVADVETCFRCKEVVPVFWWMGVPFCEQEPPHPRPKTIKYRNSKKYGGSYWANTCANCNMIQGDNYLFLFDDAPFKNMPVSESEREQDGGLVKVATGDEAISEMMKVIKRNFS</sequence>
<dbReference type="KEGG" id="apel:CA267_001505"/>
<dbReference type="Proteomes" id="UP000219285">
    <property type="component" value="Chromosome"/>
</dbReference>
<evidence type="ECO:0000313" key="3">
    <source>
        <dbReference type="Proteomes" id="UP000219285"/>
    </source>
</evidence>
<dbReference type="InterPro" id="IPR057253">
    <property type="entry name" value="CoiA-like_N"/>
</dbReference>
<keyword evidence="3" id="KW-1185">Reference proteome</keyword>
<name>A0A6M4M8S7_9ALTE</name>
<dbReference type="Pfam" id="PF25164">
    <property type="entry name" value="CoiA_N"/>
    <property type="match status" value="1"/>
</dbReference>
<feature type="domain" description="Competence protein CoiA-like N-terminal" evidence="1">
    <location>
        <begin position="24"/>
        <end position="59"/>
    </location>
</feature>
<dbReference type="OrthoDB" id="4212451at2"/>
<dbReference type="EMBL" id="CP052766">
    <property type="protein sequence ID" value="QJR79563.1"/>
    <property type="molecule type" value="Genomic_DNA"/>
</dbReference>
<accession>A0A6M4M8S7</accession>
<reference evidence="2 3" key="2">
    <citation type="submission" date="2020-04" db="EMBL/GenBank/DDBJ databases">
        <title>Complete genome sequence of Alteromonas pelagimontana 5.12T.</title>
        <authorList>
            <person name="Sinha R.K."/>
            <person name="Krishnan K.P."/>
            <person name="Kurian J.P."/>
        </authorList>
    </citation>
    <scope>NUCLEOTIDE SEQUENCE [LARGE SCALE GENOMIC DNA]</scope>
    <source>
        <strain evidence="2 3">5.12</strain>
    </source>
</reference>
<evidence type="ECO:0000313" key="2">
    <source>
        <dbReference type="EMBL" id="QJR79563.1"/>
    </source>
</evidence>
<protein>
    <submittedName>
        <fullName evidence="2">Competence CoiA-like family protein</fullName>
    </submittedName>
</protein>
<proteinExistence type="predicted"/>
<gene>
    <name evidence="2" type="ORF">CA267_001505</name>
</gene>
<reference evidence="3" key="1">
    <citation type="submission" date="2014-12" db="EMBL/GenBank/DDBJ databases">
        <title>Complete genome sequence of a multi-drug resistant Klebsiella pneumoniae.</title>
        <authorList>
            <person name="Hua X."/>
            <person name="Chen Q."/>
            <person name="Li X."/>
            <person name="Feng Y."/>
            <person name="Ruan Z."/>
            <person name="Yu Y."/>
        </authorList>
    </citation>
    <scope>NUCLEOTIDE SEQUENCE [LARGE SCALE GENOMIC DNA]</scope>
    <source>
        <strain evidence="3">5.12</strain>
    </source>
</reference>
<evidence type="ECO:0000259" key="1">
    <source>
        <dbReference type="Pfam" id="PF25164"/>
    </source>
</evidence>
<dbReference type="RefSeq" id="WP_075609108.1">
    <property type="nucleotide sequence ID" value="NZ_CP052766.1"/>
</dbReference>
<organism evidence="2 3">
    <name type="scientific">Alteromonas pelagimontana</name>
    <dbReference type="NCBI Taxonomy" id="1858656"/>
    <lineage>
        <taxon>Bacteria</taxon>
        <taxon>Pseudomonadati</taxon>
        <taxon>Pseudomonadota</taxon>
        <taxon>Gammaproteobacteria</taxon>
        <taxon>Alteromonadales</taxon>
        <taxon>Alteromonadaceae</taxon>
        <taxon>Alteromonas/Salinimonas group</taxon>
        <taxon>Alteromonas</taxon>
    </lineage>
</organism>
<dbReference type="AlphaFoldDB" id="A0A6M4M8S7"/>